<dbReference type="GO" id="GO:0004065">
    <property type="term" value="F:arylsulfatase activity"/>
    <property type="evidence" value="ECO:0007669"/>
    <property type="project" value="TreeGrafter"/>
</dbReference>
<gene>
    <name evidence="6" type="ORF">IAA53_00505</name>
</gene>
<evidence type="ECO:0000259" key="5">
    <source>
        <dbReference type="Pfam" id="PF00884"/>
    </source>
</evidence>
<dbReference type="PANTHER" id="PTHR42693:SF53">
    <property type="entry name" value="ENDO-4-O-SULFATASE"/>
    <property type="match status" value="1"/>
</dbReference>
<comment type="caution">
    <text evidence="6">The sequence shown here is derived from an EMBL/GenBank/DDBJ whole genome shotgun (WGS) entry which is preliminary data.</text>
</comment>
<dbReference type="AlphaFoldDB" id="A0A9D1ARL9"/>
<keyword evidence="3 6" id="KW-0378">Hydrolase</keyword>
<sequence>MKQSADQPNILLITCDQLRADYLGAYGADFMKTPNLDRLAREGVRFSNAYSPNPVCIPARHNLITGLPARYHGFDDNYFDGSHVCPWELPTFAQILNDHGYETAAIGKMHFMPERRATGFDFFYNMNECPPTREEDEYSMFLRERGYGGHNGIHGLRGCLYMQPQRSLLPEALHGSAWVADQSIAYLRRTRGRKPFLLWAGFIHPHPPLDVPDSWAELYCGQVPPPLETRTPLSALAEENKGLPRLHSPAAIQRVRELYASAISFADQQIGRILAELEALDLAENTLVVFTSDHGEMLGDLGTYQKFLPYDASSKIPLLLRWPGQLKPGTVDQRLVDLNDLLPTFLDAAGLSYPARYDLPGESLLTAQGRKNRAFQYIEHQHGSKRWCALRDARYKFVHYYGGDEELFDLLEDPGETTNLLYGAPDAAVLTRRDTLRAALIQYEARYGLEGYVEHGDFKAFPRYVAQPIDETFVRPSFYPMLLEEERAQMDDVLEEILRAIEKEPTTKLRENGTAEILSGAGFSPAQIEDLLRRAEAQGN</sequence>
<reference evidence="6" key="1">
    <citation type="submission" date="2020-10" db="EMBL/GenBank/DDBJ databases">
        <authorList>
            <person name="Gilroy R."/>
        </authorList>
    </citation>
    <scope>NUCLEOTIDE SEQUENCE</scope>
    <source>
        <strain evidence="6">ChiBcec15-4380</strain>
    </source>
</reference>
<evidence type="ECO:0000313" key="6">
    <source>
        <dbReference type="EMBL" id="HIR49761.1"/>
    </source>
</evidence>
<dbReference type="PROSITE" id="PS00149">
    <property type="entry name" value="SULFATASE_2"/>
    <property type="match status" value="1"/>
</dbReference>
<name>A0A9D1ARL9_9FIRM</name>
<evidence type="ECO:0000256" key="4">
    <source>
        <dbReference type="ARBA" id="ARBA00022837"/>
    </source>
</evidence>
<dbReference type="CDD" id="cd16022">
    <property type="entry name" value="sulfatase_like"/>
    <property type="match status" value="1"/>
</dbReference>
<dbReference type="InterPro" id="IPR050738">
    <property type="entry name" value="Sulfatase"/>
</dbReference>
<evidence type="ECO:0000256" key="1">
    <source>
        <dbReference type="ARBA" id="ARBA00008779"/>
    </source>
</evidence>
<keyword evidence="2" id="KW-0479">Metal-binding</keyword>
<dbReference type="SUPFAM" id="SSF53649">
    <property type="entry name" value="Alkaline phosphatase-like"/>
    <property type="match status" value="1"/>
</dbReference>
<feature type="domain" description="Sulfatase N-terminal" evidence="5">
    <location>
        <begin position="8"/>
        <end position="350"/>
    </location>
</feature>
<dbReference type="Pfam" id="PF00884">
    <property type="entry name" value="Sulfatase"/>
    <property type="match status" value="1"/>
</dbReference>
<dbReference type="InterPro" id="IPR000917">
    <property type="entry name" value="Sulfatase_N"/>
</dbReference>
<dbReference type="Proteomes" id="UP000824239">
    <property type="component" value="Unassembled WGS sequence"/>
</dbReference>
<protein>
    <submittedName>
        <fullName evidence="6">Sulfatase-like hydrolase/transferase</fullName>
    </submittedName>
</protein>
<dbReference type="Gene3D" id="3.40.720.10">
    <property type="entry name" value="Alkaline Phosphatase, subunit A"/>
    <property type="match status" value="1"/>
</dbReference>
<evidence type="ECO:0000256" key="3">
    <source>
        <dbReference type="ARBA" id="ARBA00022801"/>
    </source>
</evidence>
<keyword evidence="4" id="KW-0106">Calcium</keyword>
<comment type="similarity">
    <text evidence="1">Belongs to the sulfatase family.</text>
</comment>
<dbReference type="InterPro" id="IPR024607">
    <property type="entry name" value="Sulfatase_CS"/>
</dbReference>
<dbReference type="EMBL" id="DVHE01000003">
    <property type="protein sequence ID" value="HIR49761.1"/>
    <property type="molecule type" value="Genomic_DNA"/>
</dbReference>
<dbReference type="PANTHER" id="PTHR42693">
    <property type="entry name" value="ARYLSULFATASE FAMILY MEMBER"/>
    <property type="match status" value="1"/>
</dbReference>
<dbReference type="GO" id="GO:0046872">
    <property type="term" value="F:metal ion binding"/>
    <property type="evidence" value="ECO:0007669"/>
    <property type="project" value="UniProtKB-KW"/>
</dbReference>
<accession>A0A9D1ARL9</accession>
<proteinExistence type="inferred from homology"/>
<reference evidence="6" key="2">
    <citation type="journal article" date="2021" name="PeerJ">
        <title>Extensive microbial diversity within the chicken gut microbiome revealed by metagenomics and culture.</title>
        <authorList>
            <person name="Gilroy R."/>
            <person name="Ravi A."/>
            <person name="Getino M."/>
            <person name="Pursley I."/>
            <person name="Horton D.L."/>
            <person name="Alikhan N.F."/>
            <person name="Baker D."/>
            <person name="Gharbi K."/>
            <person name="Hall N."/>
            <person name="Watson M."/>
            <person name="Adriaenssens E.M."/>
            <person name="Foster-Nyarko E."/>
            <person name="Jarju S."/>
            <person name="Secka A."/>
            <person name="Antonio M."/>
            <person name="Oren A."/>
            <person name="Chaudhuri R.R."/>
            <person name="La Ragione R."/>
            <person name="Hildebrand F."/>
            <person name="Pallen M.J."/>
        </authorList>
    </citation>
    <scope>NUCLEOTIDE SEQUENCE</scope>
    <source>
        <strain evidence="6">ChiBcec15-4380</strain>
    </source>
</reference>
<evidence type="ECO:0000313" key="7">
    <source>
        <dbReference type="Proteomes" id="UP000824239"/>
    </source>
</evidence>
<evidence type="ECO:0000256" key="2">
    <source>
        <dbReference type="ARBA" id="ARBA00022723"/>
    </source>
</evidence>
<organism evidence="6 7">
    <name type="scientific">Candidatus Avoscillospira avicola</name>
    <dbReference type="NCBI Taxonomy" id="2840706"/>
    <lineage>
        <taxon>Bacteria</taxon>
        <taxon>Bacillati</taxon>
        <taxon>Bacillota</taxon>
        <taxon>Clostridia</taxon>
        <taxon>Eubacteriales</taxon>
        <taxon>Oscillospiraceae</taxon>
        <taxon>Oscillospiraceae incertae sedis</taxon>
        <taxon>Candidatus Avoscillospira</taxon>
    </lineage>
</organism>
<dbReference type="InterPro" id="IPR017850">
    <property type="entry name" value="Alkaline_phosphatase_core_sf"/>
</dbReference>